<keyword evidence="6" id="KW-0249">Electron transport</keyword>
<accession>A0A1N7JQC7</accession>
<dbReference type="Pfam" id="PF02754">
    <property type="entry name" value="CCG"/>
    <property type="match status" value="2"/>
</dbReference>
<keyword evidence="1 6" id="KW-0004">4Fe-4S</keyword>
<dbReference type="GO" id="GO:0046872">
    <property type="term" value="F:metal ion binding"/>
    <property type="evidence" value="ECO:0007669"/>
    <property type="project" value="UniProtKB-UniRule"/>
</dbReference>
<keyword evidence="9" id="KW-1185">Reference proteome</keyword>
<name>A0A1N7JQC7_9BACL</name>
<dbReference type="Gene3D" id="1.10.1060.10">
    <property type="entry name" value="Alpha-helical ferredoxin"/>
    <property type="match status" value="1"/>
</dbReference>
<dbReference type="EC" id="1.1.99.14" evidence="6"/>
<proteinExistence type="predicted"/>
<feature type="domain" description="4Fe-4S ferredoxin-type" evidence="7">
    <location>
        <begin position="70"/>
        <end position="102"/>
    </location>
</feature>
<dbReference type="InterPro" id="IPR017900">
    <property type="entry name" value="4Fe4S_Fe_S_CS"/>
</dbReference>
<dbReference type="PIRSF" id="PIRSF000139">
    <property type="entry name" value="Glc_ox_4Fe-4S"/>
    <property type="match status" value="1"/>
</dbReference>
<dbReference type="InterPro" id="IPR004017">
    <property type="entry name" value="Cys_rich_dom"/>
</dbReference>
<dbReference type="STRING" id="252246.SAMN05421799_101123"/>
<dbReference type="AlphaFoldDB" id="A0A1N7JQC7"/>
<dbReference type="EMBL" id="FTOO01000001">
    <property type="protein sequence ID" value="SIS51436.1"/>
    <property type="molecule type" value="Genomic_DNA"/>
</dbReference>
<comment type="cofactor">
    <cofactor evidence="6">
        <name>[4Fe-4S] cluster</name>
        <dbReference type="ChEBI" id="CHEBI:49883"/>
    </cofactor>
    <text evidence="6">Binds 2 [4Fe-4S] clusters.</text>
</comment>
<keyword evidence="5 6" id="KW-0411">Iron-sulfur</keyword>
<comment type="function">
    <text evidence="6">Component of a complex that catalyzes the oxidation of glycolate to glyoxylate.</text>
</comment>
<keyword evidence="3" id="KW-0677">Repeat</keyword>
<keyword evidence="4 6" id="KW-0408">Iron</keyword>
<dbReference type="PROSITE" id="PS00198">
    <property type="entry name" value="4FE4S_FER_1"/>
    <property type="match status" value="2"/>
</dbReference>
<dbReference type="OrthoDB" id="9770306at2"/>
<organism evidence="8 9">
    <name type="scientific">Alicyclobacillus vulcanalis</name>
    <dbReference type="NCBI Taxonomy" id="252246"/>
    <lineage>
        <taxon>Bacteria</taxon>
        <taxon>Bacillati</taxon>
        <taxon>Bacillota</taxon>
        <taxon>Bacilli</taxon>
        <taxon>Bacillales</taxon>
        <taxon>Alicyclobacillaceae</taxon>
        <taxon>Alicyclobacillus</taxon>
    </lineage>
</organism>
<evidence type="ECO:0000313" key="9">
    <source>
        <dbReference type="Proteomes" id="UP000186156"/>
    </source>
</evidence>
<dbReference type="PANTHER" id="PTHR32479:SF17">
    <property type="entry name" value="GLYCOLATE OXIDASE IRON-SULFUR SUBUNIT"/>
    <property type="match status" value="1"/>
</dbReference>
<dbReference type="RefSeq" id="WP_076344033.1">
    <property type="nucleotide sequence ID" value="NZ_FTOO01000001.1"/>
</dbReference>
<evidence type="ECO:0000256" key="4">
    <source>
        <dbReference type="ARBA" id="ARBA00023004"/>
    </source>
</evidence>
<dbReference type="Proteomes" id="UP000186156">
    <property type="component" value="Unassembled WGS sequence"/>
</dbReference>
<feature type="domain" description="4Fe-4S ferredoxin-type" evidence="7">
    <location>
        <begin position="19"/>
        <end position="50"/>
    </location>
</feature>
<comment type="catalytic activity">
    <reaction evidence="6">
        <text>(R)-lactate + A = pyruvate + AH2</text>
        <dbReference type="Rhea" id="RHEA:15089"/>
        <dbReference type="ChEBI" id="CHEBI:13193"/>
        <dbReference type="ChEBI" id="CHEBI:15361"/>
        <dbReference type="ChEBI" id="CHEBI:16004"/>
        <dbReference type="ChEBI" id="CHEBI:17499"/>
    </reaction>
</comment>
<dbReference type="InterPro" id="IPR017896">
    <property type="entry name" value="4Fe4S_Fe-S-bd"/>
</dbReference>
<dbReference type="SUPFAM" id="SSF46548">
    <property type="entry name" value="alpha-helical ferredoxin"/>
    <property type="match status" value="1"/>
</dbReference>
<evidence type="ECO:0000259" key="7">
    <source>
        <dbReference type="PROSITE" id="PS51379"/>
    </source>
</evidence>
<protein>
    <recommendedName>
        <fullName evidence="6">Glycolate oxidase iron-sulfur subunit</fullName>
        <ecNumber evidence="6">1.1.99.14</ecNumber>
    </recommendedName>
</protein>
<evidence type="ECO:0000256" key="3">
    <source>
        <dbReference type="ARBA" id="ARBA00022737"/>
    </source>
</evidence>
<dbReference type="GO" id="GO:0051539">
    <property type="term" value="F:4 iron, 4 sulfur cluster binding"/>
    <property type="evidence" value="ECO:0007669"/>
    <property type="project" value="UniProtKB-UniRule"/>
</dbReference>
<evidence type="ECO:0000256" key="1">
    <source>
        <dbReference type="ARBA" id="ARBA00022485"/>
    </source>
</evidence>
<evidence type="ECO:0000256" key="6">
    <source>
        <dbReference type="PIRNR" id="PIRNR000139"/>
    </source>
</evidence>
<gene>
    <name evidence="8" type="ORF">SAMN05421799_101123</name>
</gene>
<comment type="catalytic activity">
    <reaction evidence="6">
        <text>glycolate + A = glyoxylate + AH2</text>
        <dbReference type="Rhea" id="RHEA:21264"/>
        <dbReference type="ChEBI" id="CHEBI:13193"/>
        <dbReference type="ChEBI" id="CHEBI:17499"/>
        <dbReference type="ChEBI" id="CHEBI:29805"/>
        <dbReference type="ChEBI" id="CHEBI:36655"/>
        <dbReference type="EC" id="1.1.99.14"/>
    </reaction>
</comment>
<reference evidence="9" key="1">
    <citation type="submission" date="2017-01" db="EMBL/GenBank/DDBJ databases">
        <authorList>
            <person name="Varghese N."/>
            <person name="Submissions S."/>
        </authorList>
    </citation>
    <scope>NUCLEOTIDE SEQUENCE [LARGE SCALE GENOMIC DNA]</scope>
    <source>
        <strain evidence="9">DSM 16176</strain>
    </source>
</reference>
<evidence type="ECO:0000256" key="5">
    <source>
        <dbReference type="ARBA" id="ARBA00023014"/>
    </source>
</evidence>
<sequence>MVQEPAAVAHKPSDFRFPDAPEEDKYSVCVHCGFCLEVCPTYQAWGDENHSPRGRVFLIKACAEGELPLDESVIDPVFTCLDCRACETVCPSGVQVGALVEEARGQVFYARTSQHQRDPLMHLFLRGVFPRPSRLRTIRRLMRFYQKSGLRKLARSTGVLRVLPPQVREMEDVIPEIGRGPAIDVLPEVMPPQGAKKATAALFTGCVMDVFFSDVNEATARVMLRNGIEVRVPKDQICCGALQVHAGDRDMAREMAKRNIEVFERSGTDYIAINAAGCGAALKEYPELFRDDPAWRDRAIQFSARVRDISQLLVEVGFDPPKAELPMKVTYHDACHLCHAQKIKYEPRSLLMSVPGLTLCEMPDSDRCCGSAGIYNLTHPQMANELLERKMDDVPQGVEAVVMGNPGCMMQIRLGVKRRNQPLRVMHTVEVLDLAYQREGAR</sequence>
<keyword evidence="2 6" id="KW-0479">Metal-binding</keyword>
<dbReference type="PROSITE" id="PS51379">
    <property type="entry name" value="4FE4S_FER_2"/>
    <property type="match status" value="2"/>
</dbReference>
<dbReference type="GO" id="GO:0019154">
    <property type="term" value="F:glycolate dehydrogenase activity"/>
    <property type="evidence" value="ECO:0007669"/>
    <property type="project" value="UniProtKB-EC"/>
</dbReference>
<dbReference type="InterPro" id="IPR012257">
    <property type="entry name" value="Glc_ox_4Fe-4S"/>
</dbReference>
<evidence type="ECO:0000313" key="8">
    <source>
        <dbReference type="EMBL" id="SIS51436.1"/>
    </source>
</evidence>
<dbReference type="Pfam" id="PF13183">
    <property type="entry name" value="Fer4_8"/>
    <property type="match status" value="1"/>
</dbReference>
<keyword evidence="6" id="KW-0813">Transport</keyword>
<dbReference type="InterPro" id="IPR009051">
    <property type="entry name" value="Helical_ferredxn"/>
</dbReference>
<dbReference type="PANTHER" id="PTHR32479">
    <property type="entry name" value="GLYCOLATE OXIDASE IRON-SULFUR SUBUNIT"/>
    <property type="match status" value="1"/>
</dbReference>
<evidence type="ECO:0000256" key="2">
    <source>
        <dbReference type="ARBA" id="ARBA00022723"/>
    </source>
</evidence>